<dbReference type="PRINTS" id="PR00503">
    <property type="entry name" value="BROMODOMAIN"/>
</dbReference>
<evidence type="ECO:0000313" key="9">
    <source>
        <dbReference type="Proteomes" id="UP001626550"/>
    </source>
</evidence>
<feature type="domain" description="Bromo" evidence="7">
    <location>
        <begin position="766"/>
        <end position="836"/>
    </location>
</feature>
<dbReference type="Gene3D" id="1.10.8.60">
    <property type="match status" value="1"/>
</dbReference>
<dbReference type="InterPro" id="IPR036427">
    <property type="entry name" value="Bromodomain-like_sf"/>
</dbReference>
<dbReference type="PANTHER" id="PTHR23069:SF0">
    <property type="entry name" value="TAT-BINDING HOMOLOG 7"/>
    <property type="match status" value="1"/>
</dbReference>
<dbReference type="Pfam" id="PF00439">
    <property type="entry name" value="Bromodomain"/>
    <property type="match status" value="1"/>
</dbReference>
<dbReference type="GO" id="GO:0005524">
    <property type="term" value="F:ATP binding"/>
    <property type="evidence" value="ECO:0007669"/>
    <property type="project" value="UniProtKB-KW"/>
</dbReference>
<accession>A0ABD2QJ07</accession>
<feature type="region of interest" description="Disordered" evidence="6">
    <location>
        <begin position="1"/>
        <end position="38"/>
    </location>
</feature>
<evidence type="ECO:0000256" key="1">
    <source>
        <dbReference type="ARBA" id="ARBA00006914"/>
    </source>
</evidence>
<feature type="region of interest" description="Disordered" evidence="6">
    <location>
        <begin position="619"/>
        <end position="647"/>
    </location>
</feature>
<feature type="region of interest" description="Disordered" evidence="6">
    <location>
        <begin position="875"/>
        <end position="898"/>
    </location>
</feature>
<comment type="similarity">
    <text evidence="1">Belongs to the AAA ATPase family.</text>
</comment>
<dbReference type="InterPro" id="IPR001487">
    <property type="entry name" value="Bromodomain"/>
</dbReference>
<keyword evidence="3" id="KW-0067">ATP-binding</keyword>
<dbReference type="InterPro" id="IPR003959">
    <property type="entry name" value="ATPase_AAA_core"/>
</dbReference>
<dbReference type="PROSITE" id="PS50014">
    <property type="entry name" value="BROMODOMAIN_2"/>
    <property type="match status" value="1"/>
</dbReference>
<comment type="caution">
    <text evidence="8">The sequence shown here is derived from an EMBL/GenBank/DDBJ whole genome shotgun (WGS) entry which is preliminary data.</text>
</comment>
<dbReference type="InterPro" id="IPR003960">
    <property type="entry name" value="ATPase_AAA_CS"/>
</dbReference>
<protein>
    <submittedName>
        <fullName evidence="8">ATPase AAA domain-containing protein 2B</fullName>
    </submittedName>
</protein>
<feature type="compositionally biased region" description="Polar residues" evidence="6">
    <location>
        <begin position="630"/>
        <end position="647"/>
    </location>
</feature>
<evidence type="ECO:0000259" key="7">
    <source>
        <dbReference type="PROSITE" id="PS50014"/>
    </source>
</evidence>
<sequence length="1020" mass="115921">MSSTTSSDDLPEQKEDLISFNGQASIEESPIRNPPVKGFVGDKNKKRINAEAFCSHLLRRYNESNILDGPLSRENSFQNRLDKSMLRARSELMPINLSRKDLSDRSLACKNNLTDIEPMKLDTSIGFDQVAGHEEKIRALKESVILPLVYPELFWKFGIEPPRGVLFCGPPGTGKTLLARSLANECNKLLSAKVDLNQQSLSNAMGSKQIAFFMRKGADCLSKWLGESERQLRLLFDQAYRLRPSIIFFDEIDGLAPVRSSKNDQIHASIVSTLLSLMDGMENRGEVIVIGATNRPDCIDPALRRPGRFDREFTFNLPDEKVRNEILRIHTSKWDTKPSEEMFQEISGSTVGYCGADLKALTSEAFFCCLRRLYPQVYSSDVKLALNPYYLQVTQTDWEDAMKIVRPSALRSKLDAASVFDLSSMGTSSTVQALTVRSPLHHDLVKPVLESLSQRVDRLLFSHELPDVHDPTFTLVHSCSNPGSISQMLLYGDVPNQLMHALWHHFEAVPVYTVAQSVLTSLPKSMSICPNSALLQIISAAKSTILGGSCRAAIIYLPALDVTLERMSSEDQQLIIDSLQALAQEDQEDLLPVKFRTHPPKLLVIATVKEVLTAKNWPESMRTKEKRSHNSSPSHCNGNSAHSYSSQKTVADKLLEEVFTPKRCEVIMVPPPRAESVQDLFKPLIMEEIFRPINENKTKTSQQAPTPQPVLLDLENERMASFTGSGPGSVVEKKLNQEELEALEFEEEQVLRQFRAILRRVVNRLYRERRFQVFSRAVTPEEAPDYEEVIKQPMHLSLMRDKIDAHQYTTIESFVKDFELIYLNALEYNPDRVARSREIRARAADFWDTACLCMFEEIEDQGNIIMSTVQVQEAKKKRTENANNDEDGLSPNKAQNLPMPMGSRFSKRLHGGEATFVQLPPKRATRIEKPVEISIEPSPENQVVTPEQEVEKEVLGPSQKELENFMQELKKTCNQWEFDSINRLYNDLEHIIKNVWWLRWDRREIVPEMQNILRLSANYL</sequence>
<dbReference type="Pfam" id="PF00004">
    <property type="entry name" value="AAA"/>
    <property type="match status" value="1"/>
</dbReference>
<dbReference type="Gene3D" id="1.20.920.10">
    <property type="entry name" value="Bromodomain-like"/>
    <property type="match status" value="1"/>
</dbReference>
<dbReference type="FunFam" id="3.40.50.300:FF:000061">
    <property type="entry name" value="ATPase family, AAA domain-containing 2"/>
    <property type="match status" value="1"/>
</dbReference>
<dbReference type="SUPFAM" id="SSF52540">
    <property type="entry name" value="P-loop containing nucleoside triphosphate hydrolases"/>
    <property type="match status" value="1"/>
</dbReference>
<keyword evidence="4 5" id="KW-0103">Bromodomain</keyword>
<dbReference type="Proteomes" id="UP001626550">
    <property type="component" value="Unassembled WGS sequence"/>
</dbReference>
<keyword evidence="2" id="KW-0547">Nucleotide-binding</keyword>
<gene>
    <name evidence="8" type="primary">ATAD2B</name>
    <name evidence="8" type="ORF">Ciccas_001806</name>
</gene>
<dbReference type="InterPro" id="IPR041569">
    <property type="entry name" value="AAA_lid_3"/>
</dbReference>
<dbReference type="PROSITE" id="PS00674">
    <property type="entry name" value="AAA"/>
    <property type="match status" value="1"/>
</dbReference>
<evidence type="ECO:0000313" key="8">
    <source>
        <dbReference type="EMBL" id="KAL3319530.1"/>
    </source>
</evidence>
<evidence type="ECO:0000256" key="6">
    <source>
        <dbReference type="SAM" id="MobiDB-lite"/>
    </source>
</evidence>
<keyword evidence="9" id="KW-1185">Reference proteome</keyword>
<dbReference type="EMBL" id="JBJKFK010000128">
    <property type="protein sequence ID" value="KAL3319530.1"/>
    <property type="molecule type" value="Genomic_DNA"/>
</dbReference>
<dbReference type="Gene3D" id="3.40.50.300">
    <property type="entry name" value="P-loop containing nucleotide triphosphate hydrolases"/>
    <property type="match status" value="1"/>
</dbReference>
<name>A0ABD2QJ07_9PLAT</name>
<dbReference type="SMART" id="SM00297">
    <property type="entry name" value="BROMO"/>
    <property type="match status" value="1"/>
</dbReference>
<dbReference type="SUPFAM" id="SSF47370">
    <property type="entry name" value="Bromodomain"/>
    <property type="match status" value="1"/>
</dbReference>
<dbReference type="InterPro" id="IPR027417">
    <property type="entry name" value="P-loop_NTPase"/>
</dbReference>
<dbReference type="PANTHER" id="PTHR23069">
    <property type="entry name" value="AAA DOMAIN-CONTAINING"/>
    <property type="match status" value="1"/>
</dbReference>
<dbReference type="Pfam" id="PF17862">
    <property type="entry name" value="AAA_lid_3"/>
    <property type="match status" value="1"/>
</dbReference>
<dbReference type="InterPro" id="IPR045199">
    <property type="entry name" value="ATAD2-like"/>
</dbReference>
<organism evidence="8 9">
    <name type="scientific">Cichlidogyrus casuarinus</name>
    <dbReference type="NCBI Taxonomy" id="1844966"/>
    <lineage>
        <taxon>Eukaryota</taxon>
        <taxon>Metazoa</taxon>
        <taxon>Spiralia</taxon>
        <taxon>Lophotrochozoa</taxon>
        <taxon>Platyhelminthes</taxon>
        <taxon>Monogenea</taxon>
        <taxon>Monopisthocotylea</taxon>
        <taxon>Dactylogyridea</taxon>
        <taxon>Ancyrocephalidae</taxon>
        <taxon>Cichlidogyrus</taxon>
    </lineage>
</organism>
<proteinExistence type="inferred from homology"/>
<evidence type="ECO:0000256" key="3">
    <source>
        <dbReference type="ARBA" id="ARBA00022840"/>
    </source>
</evidence>
<dbReference type="InterPro" id="IPR003593">
    <property type="entry name" value="AAA+_ATPase"/>
</dbReference>
<evidence type="ECO:0000256" key="4">
    <source>
        <dbReference type="ARBA" id="ARBA00023117"/>
    </source>
</evidence>
<evidence type="ECO:0000256" key="5">
    <source>
        <dbReference type="PROSITE-ProRule" id="PRU00035"/>
    </source>
</evidence>
<dbReference type="SMART" id="SM00382">
    <property type="entry name" value="AAA"/>
    <property type="match status" value="1"/>
</dbReference>
<reference evidence="8 9" key="1">
    <citation type="submission" date="2024-11" db="EMBL/GenBank/DDBJ databases">
        <title>Adaptive evolution of stress response genes in parasites aligns with host niche diversity.</title>
        <authorList>
            <person name="Hahn C."/>
            <person name="Resl P."/>
        </authorList>
    </citation>
    <scope>NUCLEOTIDE SEQUENCE [LARGE SCALE GENOMIC DNA]</scope>
    <source>
        <strain evidence="8">EGGRZ-B1_66</strain>
        <tissue evidence="8">Body</tissue>
    </source>
</reference>
<evidence type="ECO:0000256" key="2">
    <source>
        <dbReference type="ARBA" id="ARBA00022741"/>
    </source>
</evidence>
<dbReference type="AlphaFoldDB" id="A0ABD2QJ07"/>